<evidence type="ECO:0000256" key="15">
    <source>
        <dbReference type="ARBA" id="ARBA00023134"/>
    </source>
</evidence>
<evidence type="ECO:0000256" key="9">
    <source>
        <dbReference type="ARBA" id="ARBA00012523"/>
    </source>
</evidence>
<keyword evidence="12" id="KW-0547">Nucleotide-binding</keyword>
<dbReference type="RefSeq" id="WP_117688210.1">
    <property type="nucleotide sequence ID" value="NZ_DXNI01000042.1"/>
</dbReference>
<comment type="caution">
    <text evidence="18">The sequence shown here is derived from an EMBL/GenBank/DDBJ whole genome shotgun (WGS) entry which is preliminary data.</text>
</comment>
<dbReference type="InterPro" id="IPR003203">
    <property type="entry name" value="CobU/CobP"/>
</dbReference>
<evidence type="ECO:0000256" key="1">
    <source>
        <dbReference type="ARBA" id="ARBA00000312"/>
    </source>
</evidence>
<evidence type="ECO:0000256" key="14">
    <source>
        <dbReference type="ARBA" id="ARBA00022840"/>
    </source>
</evidence>
<dbReference type="Pfam" id="PF02283">
    <property type="entry name" value="CobU"/>
    <property type="match status" value="2"/>
</dbReference>
<dbReference type="EMBL" id="QSQN01000019">
    <property type="protein sequence ID" value="RGK39488.1"/>
    <property type="molecule type" value="Genomic_DNA"/>
</dbReference>
<keyword evidence="10" id="KW-0169">Cobalamin biosynthesis</keyword>
<dbReference type="EC" id="2.7.7.62" evidence="9"/>
<evidence type="ECO:0000256" key="7">
    <source>
        <dbReference type="ARBA" id="ARBA00007490"/>
    </source>
</evidence>
<dbReference type="Gene3D" id="3.40.50.300">
    <property type="entry name" value="P-loop containing nucleotide triphosphate hydrolases"/>
    <property type="match status" value="2"/>
</dbReference>
<dbReference type="CDD" id="cd00544">
    <property type="entry name" value="CobU"/>
    <property type="match status" value="1"/>
</dbReference>
<keyword evidence="11" id="KW-0808">Transferase</keyword>
<comment type="pathway">
    <text evidence="6">Cofactor biosynthesis; adenosylcobalamin biosynthesis; adenosylcobalamin from cob(II)yrinate a,c-diamide: step 5/7.</text>
</comment>
<dbReference type="GO" id="GO:0043752">
    <property type="term" value="F:adenosylcobinamide kinase activity"/>
    <property type="evidence" value="ECO:0007669"/>
    <property type="project" value="UniProtKB-EC"/>
</dbReference>
<sequence>MMEVVTGGSGSGKSAYAEQKICGLQQGTGRLYYIATMYPYGSETERKIERHRWMRGGKGFRTLEWYTGLSECIEKEFSGQEGAERLSESAILLECMSNLVANELYMEQGAGKDTVRSVTEGIRRLKEQSRNLVIVTNEVFSESVPDSVEMKNYKKVLGEINRNLAGMADQVTEVVYGIPCIWKKDADCTPGRLVESAVDHHKENTMKNYEKTGKDPERKNVHLIIGGAFQGKLQYAETLYSKICWYDGAECQPEQLEKELTEIDGIVHFELLVRRWMEDGRETEELTGLLMNRRKGLVLISDEIGYGLVPVDAFERKYREAHGRLMTDLAAQAQRVDRVVCGIGTRLR</sequence>
<dbReference type="SUPFAM" id="SSF52540">
    <property type="entry name" value="P-loop containing nucleoside triphosphate hydrolases"/>
    <property type="match status" value="2"/>
</dbReference>
<dbReference type="GO" id="GO:0005524">
    <property type="term" value="F:ATP binding"/>
    <property type="evidence" value="ECO:0007669"/>
    <property type="project" value="UniProtKB-KW"/>
</dbReference>
<evidence type="ECO:0000256" key="12">
    <source>
        <dbReference type="ARBA" id="ARBA00022741"/>
    </source>
</evidence>
<protein>
    <recommendedName>
        <fullName evidence="16">Adenosylcobinamide kinase</fullName>
        <ecNumber evidence="8">2.7.1.156</ecNumber>
        <ecNumber evidence="9">2.7.7.62</ecNumber>
    </recommendedName>
    <alternativeName>
        <fullName evidence="17">Adenosylcobinamide-phosphate guanylyltransferase</fullName>
    </alternativeName>
</protein>
<comment type="similarity">
    <text evidence="7">Belongs to the CobU/CobP family.</text>
</comment>
<evidence type="ECO:0000256" key="11">
    <source>
        <dbReference type="ARBA" id="ARBA00022679"/>
    </source>
</evidence>
<keyword evidence="14" id="KW-0067">ATP-binding</keyword>
<dbReference type="Proteomes" id="UP000260793">
    <property type="component" value="Unassembled WGS sequence"/>
</dbReference>
<evidence type="ECO:0000313" key="18">
    <source>
        <dbReference type="EMBL" id="RGK39488.1"/>
    </source>
</evidence>
<name>A0A3E4LPX0_9FIRM</name>
<proteinExistence type="inferred from homology"/>
<comment type="function">
    <text evidence="4">Catalyzes ATP-dependent phosphorylation of adenosylcobinamide and addition of GMP to adenosylcobinamide phosphate.</text>
</comment>
<dbReference type="UniPathway" id="UPA00148">
    <property type="reaction ID" value="UER00236"/>
</dbReference>
<dbReference type="InterPro" id="IPR027417">
    <property type="entry name" value="P-loop_NTPase"/>
</dbReference>
<dbReference type="GO" id="GO:0009236">
    <property type="term" value="P:cobalamin biosynthetic process"/>
    <property type="evidence" value="ECO:0007669"/>
    <property type="project" value="UniProtKB-UniPathway"/>
</dbReference>
<keyword evidence="15" id="KW-0342">GTP-binding</keyword>
<evidence type="ECO:0000256" key="3">
    <source>
        <dbReference type="ARBA" id="ARBA00001522"/>
    </source>
</evidence>
<gene>
    <name evidence="18" type="ORF">DXD17_08175</name>
</gene>
<evidence type="ECO:0000256" key="5">
    <source>
        <dbReference type="ARBA" id="ARBA00004692"/>
    </source>
</evidence>
<evidence type="ECO:0000256" key="13">
    <source>
        <dbReference type="ARBA" id="ARBA00022777"/>
    </source>
</evidence>
<dbReference type="GO" id="GO:0005525">
    <property type="term" value="F:GTP binding"/>
    <property type="evidence" value="ECO:0007669"/>
    <property type="project" value="UniProtKB-KW"/>
</dbReference>
<evidence type="ECO:0000256" key="6">
    <source>
        <dbReference type="ARBA" id="ARBA00005159"/>
    </source>
</evidence>
<dbReference type="GO" id="GO:0008820">
    <property type="term" value="F:cobinamide phosphate guanylyltransferase activity"/>
    <property type="evidence" value="ECO:0007669"/>
    <property type="project" value="UniProtKB-EC"/>
</dbReference>
<dbReference type="EC" id="2.7.1.156" evidence="8"/>
<evidence type="ECO:0000313" key="19">
    <source>
        <dbReference type="Proteomes" id="UP000260793"/>
    </source>
</evidence>
<evidence type="ECO:0000256" key="4">
    <source>
        <dbReference type="ARBA" id="ARBA00003889"/>
    </source>
</evidence>
<keyword evidence="13 18" id="KW-0418">Kinase</keyword>
<dbReference type="PANTHER" id="PTHR34848:SF1">
    <property type="entry name" value="BIFUNCTIONAL ADENOSYLCOBALAMIN BIOSYNTHESIS PROTEIN COBU"/>
    <property type="match status" value="1"/>
</dbReference>
<dbReference type="PANTHER" id="PTHR34848">
    <property type="match status" value="1"/>
</dbReference>
<comment type="catalytic activity">
    <reaction evidence="3">
        <text>adenosylcob(III)inamide + GTP = adenosylcob(III)inamide phosphate + GDP + H(+)</text>
        <dbReference type="Rhea" id="RHEA:15765"/>
        <dbReference type="ChEBI" id="CHEBI:2480"/>
        <dbReference type="ChEBI" id="CHEBI:15378"/>
        <dbReference type="ChEBI" id="CHEBI:37565"/>
        <dbReference type="ChEBI" id="CHEBI:58189"/>
        <dbReference type="ChEBI" id="CHEBI:58502"/>
        <dbReference type="EC" id="2.7.1.156"/>
    </reaction>
</comment>
<accession>A0A3E4LPX0</accession>
<evidence type="ECO:0000256" key="8">
    <source>
        <dbReference type="ARBA" id="ARBA00012016"/>
    </source>
</evidence>
<reference evidence="18 19" key="1">
    <citation type="submission" date="2018-08" db="EMBL/GenBank/DDBJ databases">
        <title>A genome reference for cultivated species of the human gut microbiota.</title>
        <authorList>
            <person name="Zou Y."/>
            <person name="Xue W."/>
            <person name="Luo G."/>
        </authorList>
    </citation>
    <scope>NUCLEOTIDE SEQUENCE [LARGE SCALE GENOMIC DNA]</scope>
    <source>
        <strain evidence="18 19">TF11-7</strain>
    </source>
</reference>
<comment type="catalytic activity">
    <reaction evidence="2">
        <text>adenosylcob(III)inamide phosphate + GTP + H(+) = adenosylcob(III)inamide-GDP + diphosphate</text>
        <dbReference type="Rhea" id="RHEA:22712"/>
        <dbReference type="ChEBI" id="CHEBI:15378"/>
        <dbReference type="ChEBI" id="CHEBI:33019"/>
        <dbReference type="ChEBI" id="CHEBI:37565"/>
        <dbReference type="ChEBI" id="CHEBI:58502"/>
        <dbReference type="ChEBI" id="CHEBI:60487"/>
        <dbReference type="EC" id="2.7.7.62"/>
    </reaction>
</comment>
<comment type="catalytic activity">
    <reaction evidence="1">
        <text>adenosylcob(III)inamide + ATP = adenosylcob(III)inamide phosphate + ADP + H(+)</text>
        <dbReference type="Rhea" id="RHEA:15769"/>
        <dbReference type="ChEBI" id="CHEBI:2480"/>
        <dbReference type="ChEBI" id="CHEBI:15378"/>
        <dbReference type="ChEBI" id="CHEBI:30616"/>
        <dbReference type="ChEBI" id="CHEBI:58502"/>
        <dbReference type="ChEBI" id="CHEBI:456216"/>
        <dbReference type="EC" id="2.7.1.156"/>
    </reaction>
</comment>
<evidence type="ECO:0000256" key="17">
    <source>
        <dbReference type="ARBA" id="ARBA00030571"/>
    </source>
</evidence>
<evidence type="ECO:0000256" key="16">
    <source>
        <dbReference type="ARBA" id="ARBA00029570"/>
    </source>
</evidence>
<evidence type="ECO:0000256" key="10">
    <source>
        <dbReference type="ARBA" id="ARBA00022573"/>
    </source>
</evidence>
<dbReference type="AlphaFoldDB" id="A0A3E4LPX0"/>
<organism evidence="18 19">
    <name type="scientific">[Ruminococcus] lactaris</name>
    <dbReference type="NCBI Taxonomy" id="46228"/>
    <lineage>
        <taxon>Bacteria</taxon>
        <taxon>Bacillati</taxon>
        <taxon>Bacillota</taxon>
        <taxon>Clostridia</taxon>
        <taxon>Lachnospirales</taxon>
        <taxon>Lachnospiraceae</taxon>
        <taxon>Mediterraneibacter</taxon>
    </lineage>
</organism>
<comment type="pathway">
    <text evidence="5">Cofactor biosynthesis; adenosylcobalamin biosynthesis; adenosylcobalamin from cob(II)yrinate a,c-diamide: step 6/7.</text>
</comment>
<evidence type="ECO:0000256" key="2">
    <source>
        <dbReference type="ARBA" id="ARBA00000711"/>
    </source>
</evidence>